<feature type="domain" description="Beta-lactamase-related" evidence="3">
    <location>
        <begin position="55"/>
        <end position="387"/>
    </location>
</feature>
<evidence type="ECO:0000256" key="2">
    <source>
        <dbReference type="SAM" id="SignalP"/>
    </source>
</evidence>
<dbReference type="OrthoDB" id="5946976at2759"/>
<feature type="chain" id="PRO_5013012734" description="Beta-lactamase-related domain-containing protein" evidence="2">
    <location>
        <begin position="19"/>
        <end position="587"/>
    </location>
</feature>
<dbReference type="Pfam" id="PF00144">
    <property type="entry name" value="Beta-lactamase"/>
    <property type="match status" value="1"/>
</dbReference>
<organism evidence="4 5">
    <name type="scientific">Armillaria ostoyae</name>
    <name type="common">Armillaria root rot fungus</name>
    <dbReference type="NCBI Taxonomy" id="47428"/>
    <lineage>
        <taxon>Eukaryota</taxon>
        <taxon>Fungi</taxon>
        <taxon>Dikarya</taxon>
        <taxon>Basidiomycota</taxon>
        <taxon>Agaricomycotina</taxon>
        <taxon>Agaricomycetes</taxon>
        <taxon>Agaricomycetidae</taxon>
        <taxon>Agaricales</taxon>
        <taxon>Marasmiineae</taxon>
        <taxon>Physalacriaceae</taxon>
        <taxon>Armillaria</taxon>
    </lineage>
</organism>
<evidence type="ECO:0000313" key="5">
    <source>
        <dbReference type="Proteomes" id="UP000219338"/>
    </source>
</evidence>
<dbReference type="InterPro" id="IPR001466">
    <property type="entry name" value="Beta-lactam-related"/>
</dbReference>
<sequence length="587" mass="64581">MRLWDLFLLVSTPVVIYGLPSKQAPFQVQPENRLLSPDIDDFIEAVLADWKSPGGLGVAVVRGDDDGWQIETKGYGYATLGGSKVSEDTLFCIGSNSKLFNVLATGLLISNNSLAPRVSWDSKIADIVHEWELRDPVASARSTIVDLMSHRTGLPRDDLMYAWADDIYSLLARFKFLRPSTEFRDKWQYNNNMYTLLSYLPTVLLQSKTPYTQYVKEHIFDPLGLSSTTFFGKVAMESGNLAEGITRDQVNRTEDLFGQGTLRSMPYWIPADGNDGSLLSGAGGVIMSVRDAATWLQTLLLKGRNPLTNETVIPPEIVEKAATGVSVVSGQAIHPALSPVVYGGGQAIMAYQGHTLIEHGGSTPGFRTQIARLPFDNLGVAVFSNDDIYGDQIMDIVKFGIIDKVVSLERIDWNSLMKAAAVASYEKVLSQKIPRPDNPKPPTALWQGQYKNDAYGEILLCLVGLKWSTLPECLQLIDEVHTTLPGVINPSIPTLVAKWDKIWASHVLLEHFDGDLYNASALNSIATDDGFWVNRQARDEVITAEFVIGEDETGFGLTGGIWGAGPGVDPPNGDTVRERAEVWFKKL</sequence>
<dbReference type="OMA" id="DWVWFAN"/>
<dbReference type="EMBL" id="FUEG01000017">
    <property type="protein sequence ID" value="SJL12610.1"/>
    <property type="molecule type" value="Genomic_DNA"/>
</dbReference>
<dbReference type="InterPro" id="IPR012338">
    <property type="entry name" value="Beta-lactam/transpept-like"/>
</dbReference>
<dbReference type="Gene3D" id="3.40.710.10">
    <property type="entry name" value="DD-peptidase/beta-lactamase superfamily"/>
    <property type="match status" value="1"/>
</dbReference>
<dbReference type="AlphaFoldDB" id="A0A284RV35"/>
<feature type="signal peptide" evidence="2">
    <location>
        <begin position="1"/>
        <end position="18"/>
    </location>
</feature>
<comment type="similarity">
    <text evidence="1">Belongs to the peptidase S12 family.</text>
</comment>
<dbReference type="PANTHER" id="PTHR46825">
    <property type="entry name" value="D-ALANYL-D-ALANINE-CARBOXYPEPTIDASE/ENDOPEPTIDASE AMPH"/>
    <property type="match status" value="1"/>
</dbReference>
<dbReference type="STRING" id="47428.A0A284RV35"/>
<keyword evidence="2" id="KW-0732">Signal</keyword>
<dbReference type="PANTHER" id="PTHR46825:SF15">
    <property type="entry name" value="BETA-LACTAMASE-RELATED DOMAIN-CONTAINING PROTEIN"/>
    <property type="match status" value="1"/>
</dbReference>
<gene>
    <name evidence="4" type="ORF">ARMOST_16039</name>
</gene>
<evidence type="ECO:0000256" key="1">
    <source>
        <dbReference type="ARBA" id="ARBA00038215"/>
    </source>
</evidence>
<dbReference type="Proteomes" id="UP000219338">
    <property type="component" value="Unassembled WGS sequence"/>
</dbReference>
<evidence type="ECO:0000259" key="3">
    <source>
        <dbReference type="Pfam" id="PF00144"/>
    </source>
</evidence>
<proteinExistence type="inferred from homology"/>
<dbReference type="InterPro" id="IPR050491">
    <property type="entry name" value="AmpC-like"/>
</dbReference>
<reference evidence="5" key="1">
    <citation type="journal article" date="2017" name="Nat. Ecol. Evol.">
        <title>Genome expansion and lineage-specific genetic innovations in the forest pathogenic fungi Armillaria.</title>
        <authorList>
            <person name="Sipos G."/>
            <person name="Prasanna A.N."/>
            <person name="Walter M.C."/>
            <person name="O'Connor E."/>
            <person name="Balint B."/>
            <person name="Krizsan K."/>
            <person name="Kiss B."/>
            <person name="Hess J."/>
            <person name="Varga T."/>
            <person name="Slot J."/>
            <person name="Riley R."/>
            <person name="Boka B."/>
            <person name="Rigling D."/>
            <person name="Barry K."/>
            <person name="Lee J."/>
            <person name="Mihaltcheva S."/>
            <person name="LaButti K."/>
            <person name="Lipzen A."/>
            <person name="Waldron R."/>
            <person name="Moloney N.M."/>
            <person name="Sperisen C."/>
            <person name="Kredics L."/>
            <person name="Vagvoelgyi C."/>
            <person name="Patrignani A."/>
            <person name="Fitzpatrick D."/>
            <person name="Nagy I."/>
            <person name="Doyle S."/>
            <person name="Anderson J.B."/>
            <person name="Grigoriev I.V."/>
            <person name="Gueldener U."/>
            <person name="Muensterkoetter M."/>
            <person name="Nagy L.G."/>
        </authorList>
    </citation>
    <scope>NUCLEOTIDE SEQUENCE [LARGE SCALE GENOMIC DNA]</scope>
    <source>
        <strain evidence="5">C18/9</strain>
    </source>
</reference>
<accession>A0A284RV35</accession>
<keyword evidence="5" id="KW-1185">Reference proteome</keyword>
<protein>
    <recommendedName>
        <fullName evidence="3">Beta-lactamase-related domain-containing protein</fullName>
    </recommendedName>
</protein>
<evidence type="ECO:0000313" key="4">
    <source>
        <dbReference type="EMBL" id="SJL12610.1"/>
    </source>
</evidence>
<dbReference type="SUPFAM" id="SSF56601">
    <property type="entry name" value="beta-lactamase/transpeptidase-like"/>
    <property type="match status" value="1"/>
</dbReference>
<name>A0A284RV35_ARMOS</name>